<dbReference type="EMBL" id="WUEY01000030">
    <property type="protein sequence ID" value="NEI74427.1"/>
    <property type="molecule type" value="Genomic_DNA"/>
</dbReference>
<proteinExistence type="predicted"/>
<dbReference type="AlphaFoldDB" id="A0A6L9UK02"/>
<accession>A0A6L9UK02</accession>
<dbReference type="SUPFAM" id="SSF56601">
    <property type="entry name" value="beta-lactamase/transpeptidase-like"/>
    <property type="match status" value="1"/>
</dbReference>
<reference evidence="2 3" key="1">
    <citation type="submission" date="2019-12" db="EMBL/GenBank/DDBJ databases">
        <title>Rhizobium genotypes associated with high levels of biological nitrogen fixation by grain legumes in a temperate-maritime cropping system.</title>
        <authorList>
            <person name="Maluk M."/>
            <person name="Francesc Ferrando Molina F."/>
            <person name="Lopez Del Egido L."/>
            <person name="Lafos M."/>
            <person name="Langarica-Fuentes A."/>
            <person name="Gebre Yohannes G."/>
            <person name="Young M.W."/>
            <person name="Martin P."/>
            <person name="Gantlett R."/>
            <person name="Kenicer G."/>
            <person name="Hawes C."/>
            <person name="Begg G.S."/>
            <person name="Quilliam R.S."/>
            <person name="Squire G.R."/>
            <person name="Poole P.S."/>
            <person name="Young P.W."/>
            <person name="Iannetta P.M."/>
            <person name="James E.K."/>
        </authorList>
    </citation>
    <scope>NUCLEOTIDE SEQUENCE [LARGE SCALE GENOMIC DNA]</scope>
    <source>
        <strain evidence="2 3">JHI1118</strain>
    </source>
</reference>
<dbReference type="Gene3D" id="3.40.710.10">
    <property type="entry name" value="DD-peptidase/beta-lactamase superfamily"/>
    <property type="match status" value="1"/>
</dbReference>
<evidence type="ECO:0000313" key="2">
    <source>
        <dbReference type="EMBL" id="NEI74427.1"/>
    </source>
</evidence>
<organism evidence="2 3">
    <name type="scientific">Rhizobium lusitanum</name>
    <dbReference type="NCBI Taxonomy" id="293958"/>
    <lineage>
        <taxon>Bacteria</taxon>
        <taxon>Pseudomonadati</taxon>
        <taxon>Pseudomonadota</taxon>
        <taxon>Alphaproteobacteria</taxon>
        <taxon>Hyphomicrobiales</taxon>
        <taxon>Rhizobiaceae</taxon>
        <taxon>Rhizobium/Agrobacterium group</taxon>
        <taxon>Rhizobium</taxon>
    </lineage>
</organism>
<name>A0A6L9UK02_9HYPH</name>
<feature type="domain" description="Beta-lactamase-related" evidence="1">
    <location>
        <begin position="17"/>
        <end position="346"/>
    </location>
</feature>
<evidence type="ECO:0000313" key="3">
    <source>
        <dbReference type="Proteomes" id="UP000483035"/>
    </source>
</evidence>
<gene>
    <name evidence="2" type="ORF">GR212_33280</name>
</gene>
<comment type="caution">
    <text evidence="2">The sequence shown here is derived from an EMBL/GenBank/DDBJ whole genome shotgun (WGS) entry which is preliminary data.</text>
</comment>
<protein>
    <submittedName>
        <fullName evidence="2">Serine hydrolase</fullName>
    </submittedName>
</protein>
<dbReference type="Pfam" id="PF00144">
    <property type="entry name" value="Beta-lactamase"/>
    <property type="match status" value="1"/>
</dbReference>
<dbReference type="InterPro" id="IPR012338">
    <property type="entry name" value="Beta-lactam/transpept-like"/>
</dbReference>
<dbReference type="RefSeq" id="WP_163993687.1">
    <property type="nucleotide sequence ID" value="NZ_WUEY01000030.1"/>
</dbReference>
<evidence type="ECO:0000259" key="1">
    <source>
        <dbReference type="Pfam" id="PF00144"/>
    </source>
</evidence>
<keyword evidence="2" id="KW-0378">Hydrolase</keyword>
<dbReference type="Proteomes" id="UP000483035">
    <property type="component" value="Unassembled WGS sequence"/>
</dbReference>
<dbReference type="PANTHER" id="PTHR43283">
    <property type="entry name" value="BETA-LACTAMASE-RELATED"/>
    <property type="match status" value="1"/>
</dbReference>
<dbReference type="GO" id="GO:0016787">
    <property type="term" value="F:hydrolase activity"/>
    <property type="evidence" value="ECO:0007669"/>
    <property type="project" value="UniProtKB-KW"/>
</dbReference>
<sequence>MPVFEDLLQRDALAEKIDALFHERVEQRATPGIRFAVFDRTGITFEGGHGHADTADRPPASHTRFRIASCTKSFTAAAILVLRDRGLLSLDTPVTHYVPALKPTLPEGRPEAPTVRMLLSMAGGLPTDDPWADRQESLSNAAFMAVLESGVRFATAPGTRYEYSNLGYALLGQVIEAVSGERYVDFVTNHLLSPLGLHETGFDPLSIAPERMATGFRDVDGNWLPLPFTGPGAFSAIGGAVTTTHDLARWAGWLGAAFDPASGGEEGPLSAASRREMQRIQCPIAPEPADDIRLKGYGFGLLVEHHIRFGPIVSHSGGYPGFSSHMRWNPQTGLGVVAFENATYSGAWTPTTAALDLLLDRASETGRPDDTQPSVVRDLSKGLLRLLTEGWDDMVADAIFLENVAMDRPYRERATELAALRERAGVLALDKLKILAADPGGADNGFGRFDLHLPCAAGEIVAKVLCGPPKPLRIQSITWRL</sequence>
<dbReference type="InterPro" id="IPR001466">
    <property type="entry name" value="Beta-lactam-related"/>
</dbReference>
<dbReference type="InterPro" id="IPR050789">
    <property type="entry name" value="Diverse_Enzym_Activities"/>
</dbReference>